<evidence type="ECO:0000313" key="8">
    <source>
        <dbReference type="EMBL" id="EKV29828.1"/>
    </source>
</evidence>
<protein>
    <submittedName>
        <fullName evidence="8">Putative Co/Zn/Cd efflux system membrane fusion protein</fullName>
    </submittedName>
</protein>
<dbReference type="RefSeq" id="WP_009540918.1">
    <property type="nucleotide sequence ID" value="NZ_ANHY01000011.1"/>
</dbReference>
<feature type="compositionally biased region" description="Gly residues" evidence="3">
    <location>
        <begin position="346"/>
        <end position="355"/>
    </location>
</feature>
<dbReference type="Pfam" id="PF25954">
    <property type="entry name" value="Beta-barrel_RND_2"/>
    <property type="match status" value="1"/>
</dbReference>
<reference evidence="8 9" key="1">
    <citation type="journal article" date="2013" name="Genome Announc.">
        <title>Draft Genome Sequence of an Alphaproteobacterium, Caenispirillum salinarum AK4(T), Isolated from a Solar Saltern.</title>
        <authorList>
            <person name="Khatri I."/>
            <person name="Singh A."/>
            <person name="Korpole S."/>
            <person name="Pinnaka A.K."/>
            <person name="Subramanian S."/>
        </authorList>
    </citation>
    <scope>NUCLEOTIDE SEQUENCE [LARGE SCALE GENOMIC DNA]</scope>
    <source>
        <strain evidence="8 9">AK4</strain>
    </source>
</reference>
<feature type="region of interest" description="Disordered" evidence="3">
    <location>
        <begin position="338"/>
        <end position="368"/>
    </location>
</feature>
<feature type="domain" description="CusB-like beta-barrel" evidence="6">
    <location>
        <begin position="195"/>
        <end position="266"/>
    </location>
</feature>
<evidence type="ECO:0000256" key="2">
    <source>
        <dbReference type="SAM" id="Coils"/>
    </source>
</evidence>
<keyword evidence="9" id="KW-1185">Reference proteome</keyword>
<dbReference type="InterPro" id="IPR058637">
    <property type="entry name" value="YknX-like_C"/>
</dbReference>
<dbReference type="Gene3D" id="2.40.50.100">
    <property type="match status" value="1"/>
</dbReference>
<name>K9HHB3_9PROT</name>
<evidence type="ECO:0000259" key="5">
    <source>
        <dbReference type="Pfam" id="PF25917"/>
    </source>
</evidence>
<evidence type="ECO:0000259" key="6">
    <source>
        <dbReference type="Pfam" id="PF25954"/>
    </source>
</evidence>
<comment type="similarity">
    <text evidence="1">Belongs to the membrane fusion protein (MFP) (TC 8.A.1) family.</text>
</comment>
<dbReference type="EMBL" id="ANHY01000011">
    <property type="protein sequence ID" value="EKV29828.1"/>
    <property type="molecule type" value="Genomic_DNA"/>
</dbReference>
<feature type="chain" id="PRO_5003930096" evidence="4">
    <location>
        <begin position="29"/>
        <end position="368"/>
    </location>
</feature>
<dbReference type="Pfam" id="PF25989">
    <property type="entry name" value="YknX_C"/>
    <property type="match status" value="1"/>
</dbReference>
<evidence type="ECO:0000256" key="4">
    <source>
        <dbReference type="SAM" id="SignalP"/>
    </source>
</evidence>
<evidence type="ECO:0000313" key="9">
    <source>
        <dbReference type="Proteomes" id="UP000009881"/>
    </source>
</evidence>
<keyword evidence="4" id="KW-0732">Signal</keyword>
<dbReference type="Proteomes" id="UP000009881">
    <property type="component" value="Unassembled WGS sequence"/>
</dbReference>
<feature type="signal peptide" evidence="4">
    <location>
        <begin position="1"/>
        <end position="28"/>
    </location>
</feature>
<dbReference type="InterPro" id="IPR006143">
    <property type="entry name" value="RND_pump_MFP"/>
</dbReference>
<evidence type="ECO:0000256" key="3">
    <source>
        <dbReference type="SAM" id="MobiDB-lite"/>
    </source>
</evidence>
<dbReference type="Gene3D" id="1.10.287.470">
    <property type="entry name" value="Helix hairpin bin"/>
    <property type="match status" value="1"/>
</dbReference>
<dbReference type="SUPFAM" id="SSF111369">
    <property type="entry name" value="HlyD-like secretion proteins"/>
    <property type="match status" value="1"/>
</dbReference>
<accession>K9HHB3</accession>
<dbReference type="PANTHER" id="PTHR30469">
    <property type="entry name" value="MULTIDRUG RESISTANCE PROTEIN MDTA"/>
    <property type="match status" value="1"/>
</dbReference>
<dbReference type="STRING" id="1238182.C882_0258"/>
<organism evidence="8 9">
    <name type="scientific">Caenispirillum salinarum AK4</name>
    <dbReference type="NCBI Taxonomy" id="1238182"/>
    <lineage>
        <taxon>Bacteria</taxon>
        <taxon>Pseudomonadati</taxon>
        <taxon>Pseudomonadota</taxon>
        <taxon>Alphaproteobacteria</taxon>
        <taxon>Rhodospirillales</taxon>
        <taxon>Novispirillaceae</taxon>
        <taxon>Caenispirillum</taxon>
    </lineage>
</organism>
<proteinExistence type="inferred from homology"/>
<keyword evidence="2" id="KW-0175">Coiled coil</keyword>
<dbReference type="AlphaFoldDB" id="K9HHB3"/>
<dbReference type="eggNOG" id="COG0845">
    <property type="taxonomic scope" value="Bacteria"/>
</dbReference>
<gene>
    <name evidence="8" type="ORF">C882_0258</name>
</gene>
<comment type="caution">
    <text evidence="8">The sequence shown here is derived from an EMBL/GenBank/DDBJ whole genome shotgun (WGS) entry which is preliminary data.</text>
</comment>
<feature type="coiled-coil region" evidence="2">
    <location>
        <begin position="102"/>
        <end position="157"/>
    </location>
</feature>
<dbReference type="Pfam" id="PF25917">
    <property type="entry name" value="BSH_RND"/>
    <property type="match status" value="1"/>
</dbReference>
<evidence type="ECO:0000256" key="1">
    <source>
        <dbReference type="ARBA" id="ARBA00009477"/>
    </source>
</evidence>
<sequence length="368" mass="39111">MGNIIGKRLAGALMLAAGLLAAPTAGQAQDKPQGLPVEAVPVRVQPMTDELLVVGSLLANESTVIRPEIAGRVEEISFDEGGRAEKGQLLVKLDDDSRAAELKRAEANLSLSQRNFNRAEELYRRQNLPVSSRDEALAKLRADEAALELARVNMEKTELRAPFSGLLGLRQVSVGDYVRAGDAIVNLEDVDPIKVDFRVPEVFAHRLETGQSIRMRVDAVPGETFEGTVYAIDPQVDVQGRSVLLRARVPNMDGPLRPGMFARVTLVLDERPNALVVPEEALIPQGTSQMVYKVVDGMVEAQPVTIGQRRKGIVEVTGGLSEGDTVITAGQIKVRPGQPVTVMPAGGPGAEGKAGGDPQAASAAGAEG</sequence>
<evidence type="ECO:0000259" key="7">
    <source>
        <dbReference type="Pfam" id="PF25989"/>
    </source>
</evidence>
<dbReference type="Gene3D" id="2.40.30.170">
    <property type="match status" value="1"/>
</dbReference>
<dbReference type="NCBIfam" id="TIGR01730">
    <property type="entry name" value="RND_mfp"/>
    <property type="match status" value="1"/>
</dbReference>
<dbReference type="GO" id="GO:0015562">
    <property type="term" value="F:efflux transmembrane transporter activity"/>
    <property type="evidence" value="ECO:0007669"/>
    <property type="project" value="TreeGrafter"/>
</dbReference>
<dbReference type="InterPro" id="IPR058792">
    <property type="entry name" value="Beta-barrel_RND_2"/>
</dbReference>
<dbReference type="Gene3D" id="2.40.420.20">
    <property type="match status" value="1"/>
</dbReference>
<feature type="domain" description="YknX-like C-terminal permuted SH3-like" evidence="7">
    <location>
        <begin position="274"/>
        <end position="342"/>
    </location>
</feature>
<dbReference type="GO" id="GO:1990281">
    <property type="term" value="C:efflux pump complex"/>
    <property type="evidence" value="ECO:0007669"/>
    <property type="project" value="TreeGrafter"/>
</dbReference>
<dbReference type="InterPro" id="IPR058625">
    <property type="entry name" value="MdtA-like_BSH"/>
</dbReference>
<dbReference type="FunFam" id="2.40.30.170:FF:000010">
    <property type="entry name" value="Efflux RND transporter periplasmic adaptor subunit"/>
    <property type="match status" value="1"/>
</dbReference>
<dbReference type="PANTHER" id="PTHR30469:SF11">
    <property type="entry name" value="BLL4320 PROTEIN"/>
    <property type="match status" value="1"/>
</dbReference>
<feature type="domain" description="Multidrug resistance protein MdtA-like barrel-sandwich hybrid" evidence="5">
    <location>
        <begin position="65"/>
        <end position="184"/>
    </location>
</feature>